<dbReference type="Proteomes" id="UP000768163">
    <property type="component" value="Unassembled WGS sequence"/>
</dbReference>
<sequence length="49" mass="5677">MSENDKAEKKATLEIVKCISESPGIHRQSESKIYEYNLEEKDGKIKICY</sequence>
<organism evidence="2 3">
    <name type="scientific">Candidatus Altarchaeum hamiconexum</name>
    <dbReference type="NCBI Taxonomy" id="1803513"/>
    <lineage>
        <taxon>Archaea</taxon>
        <taxon>Candidatus Altarchaeota</taxon>
        <taxon>Candidatus Altiarchaeia</taxon>
        <taxon>Candidatus Altarchaeales</taxon>
        <taxon>Candidatus Altarchaeaceae</taxon>
        <taxon>Candidatus Altarchaeum</taxon>
    </lineage>
</organism>
<reference evidence="2" key="1">
    <citation type="submission" date="2019-11" db="EMBL/GenBank/DDBJ databases">
        <title>Lipid analysis of CO2-rich subsurface aquifers suggests an autotrophy-based deep biosphere with lysolipids enriched in CPR bacteria.</title>
        <authorList>
            <person name="Probst A.J."/>
            <person name="Elling F.J."/>
            <person name="Castelle C.J."/>
            <person name="Zhu Q."/>
            <person name="Elvert M."/>
            <person name="Birarda G."/>
            <person name="Holman H.-Y."/>
            <person name="Lane K.R."/>
            <person name="Ladd B."/>
            <person name="Ryan M.C."/>
            <person name="Woyke T."/>
            <person name="Hinrichs K.-U."/>
            <person name="Banfield J.F."/>
        </authorList>
    </citation>
    <scope>NUCLEOTIDE SEQUENCE</scope>
    <source>
        <strain evidence="1">CG_2015-01_33_1645</strain>
        <strain evidence="2">CG_2015-04_33_537</strain>
    </source>
</reference>
<dbReference type="Proteomes" id="UP000738826">
    <property type="component" value="Unassembled WGS sequence"/>
</dbReference>
<dbReference type="AlphaFoldDB" id="A0A8J7YZI8"/>
<evidence type="ECO:0000313" key="1">
    <source>
        <dbReference type="EMBL" id="NCN65527.1"/>
    </source>
</evidence>
<comment type="caution">
    <text evidence="2">The sequence shown here is derived from an EMBL/GenBank/DDBJ whole genome shotgun (WGS) entry which is preliminary data.</text>
</comment>
<dbReference type="EMBL" id="JAACQH010000055">
    <property type="protein sequence ID" value="NCS91391.1"/>
    <property type="molecule type" value="Genomic_DNA"/>
</dbReference>
<dbReference type="EMBL" id="JAACVF010000155">
    <property type="protein sequence ID" value="NCN65527.1"/>
    <property type="molecule type" value="Genomic_DNA"/>
</dbReference>
<evidence type="ECO:0000313" key="2">
    <source>
        <dbReference type="EMBL" id="NCS91391.1"/>
    </source>
</evidence>
<evidence type="ECO:0000313" key="3">
    <source>
        <dbReference type="Proteomes" id="UP000738826"/>
    </source>
</evidence>
<gene>
    <name evidence="2" type="ORF">GW779_03100</name>
    <name evidence="1" type="ORF">GW910_05665</name>
</gene>
<protein>
    <submittedName>
        <fullName evidence="2">Uncharacterized protein</fullName>
    </submittedName>
</protein>
<proteinExistence type="predicted"/>
<name>A0A8J7YZI8_9ARCH</name>
<accession>A0A8J7YZI8</accession>